<evidence type="ECO:0000256" key="5">
    <source>
        <dbReference type="SAM" id="Phobius"/>
    </source>
</evidence>
<keyword evidence="1" id="KW-0962">Peroxisome biogenesis</keyword>
<dbReference type="InterPro" id="IPR008733">
    <property type="entry name" value="PEX11"/>
</dbReference>
<evidence type="ECO:0000256" key="3">
    <source>
        <dbReference type="ARBA" id="ARBA00023140"/>
    </source>
</evidence>
<protein>
    <recommendedName>
        <fullName evidence="8">Peroxin 11C</fullName>
    </recommendedName>
</protein>
<keyword evidence="5" id="KW-0812">Transmembrane</keyword>
<dbReference type="PANTHER" id="PTHR12652:SF25">
    <property type="entry name" value="MICROBODY (PEROXISOME) PROLIFERATION PROTEIN PEROXIN 11C (EUROFUNG)"/>
    <property type="match status" value="1"/>
</dbReference>
<feature type="transmembrane region" description="Helical" evidence="5">
    <location>
        <begin position="30"/>
        <end position="51"/>
    </location>
</feature>
<keyword evidence="2 5" id="KW-0472">Membrane</keyword>
<comment type="caution">
    <text evidence="6">The sequence shown here is derived from an EMBL/GenBank/DDBJ whole genome shotgun (WGS) entry which is preliminary data.</text>
</comment>
<name>A0AAN7ZTU5_9PEZI</name>
<keyword evidence="3" id="KW-0576">Peroxisome</keyword>
<evidence type="ECO:0000313" key="7">
    <source>
        <dbReference type="Proteomes" id="UP001310594"/>
    </source>
</evidence>
<dbReference type="AlphaFoldDB" id="A0AAN7ZTU5"/>
<accession>A0AAN7ZTU5</accession>
<sequence length="295" mass="33769">MAAARYRRLNLLLQQTATRTDGFLAHLNRVLATSAGVEAVLCTLCYTLYFVHSRLTRLLEKRYERLALALATKAASALFPGETFTASIEPPRSRLSELCASTKSLADLVDDFRFFTRLWRLVTIYSWARDNYTSPPGDAALKILVWAQVGVSSVFQFLENGAYLASKGILRGERWEARQARWFVLSNRFWLAHTVLEGLRLLRVRQLRYNEDFGAKTADEDSNVKAEGEVRVQSEELKRKWHSDFYANAGWLPLTLHWSFEDNAVIPISETWIGLFGMLPGIVMLRDVWEQTREA</sequence>
<gene>
    <name evidence="6" type="ORF">LTR97_006675</name>
</gene>
<reference evidence="6" key="1">
    <citation type="submission" date="2023-08" db="EMBL/GenBank/DDBJ databases">
        <title>Black Yeasts Isolated from many extreme environments.</title>
        <authorList>
            <person name="Coleine C."/>
            <person name="Stajich J.E."/>
            <person name="Selbmann L."/>
        </authorList>
    </citation>
    <scope>NUCLEOTIDE SEQUENCE</scope>
    <source>
        <strain evidence="6">CCFEE 5810</strain>
    </source>
</reference>
<dbReference type="PANTHER" id="PTHR12652">
    <property type="entry name" value="PEROXISOMAL BIOGENESIS FACTOR 11"/>
    <property type="match status" value="1"/>
</dbReference>
<dbReference type="GO" id="GO:0005778">
    <property type="term" value="C:peroxisomal membrane"/>
    <property type="evidence" value="ECO:0007669"/>
    <property type="project" value="UniProtKB-SubCell"/>
</dbReference>
<evidence type="ECO:0000313" key="6">
    <source>
        <dbReference type="EMBL" id="KAK5699026.1"/>
    </source>
</evidence>
<dbReference type="EMBL" id="JAVRQU010000009">
    <property type="protein sequence ID" value="KAK5699026.1"/>
    <property type="molecule type" value="Genomic_DNA"/>
</dbReference>
<dbReference type="Pfam" id="PF05648">
    <property type="entry name" value="PEX11"/>
    <property type="match status" value="1"/>
</dbReference>
<evidence type="ECO:0008006" key="8">
    <source>
        <dbReference type="Google" id="ProtNLM"/>
    </source>
</evidence>
<evidence type="ECO:0000256" key="1">
    <source>
        <dbReference type="ARBA" id="ARBA00022593"/>
    </source>
</evidence>
<evidence type="ECO:0000256" key="2">
    <source>
        <dbReference type="ARBA" id="ARBA00023136"/>
    </source>
</evidence>
<dbReference type="GO" id="GO:0016559">
    <property type="term" value="P:peroxisome fission"/>
    <property type="evidence" value="ECO:0007669"/>
    <property type="project" value="InterPro"/>
</dbReference>
<dbReference type="Proteomes" id="UP001310594">
    <property type="component" value="Unassembled WGS sequence"/>
</dbReference>
<proteinExistence type="predicted"/>
<keyword evidence="5" id="KW-1133">Transmembrane helix</keyword>
<organism evidence="6 7">
    <name type="scientific">Elasticomyces elasticus</name>
    <dbReference type="NCBI Taxonomy" id="574655"/>
    <lineage>
        <taxon>Eukaryota</taxon>
        <taxon>Fungi</taxon>
        <taxon>Dikarya</taxon>
        <taxon>Ascomycota</taxon>
        <taxon>Pezizomycotina</taxon>
        <taxon>Dothideomycetes</taxon>
        <taxon>Dothideomycetidae</taxon>
        <taxon>Mycosphaerellales</taxon>
        <taxon>Teratosphaeriaceae</taxon>
        <taxon>Elasticomyces</taxon>
    </lineage>
</organism>
<comment type="subcellular location">
    <subcellularLocation>
        <location evidence="4">Peroxisome membrane</location>
    </subcellularLocation>
</comment>
<evidence type="ECO:0000256" key="4">
    <source>
        <dbReference type="ARBA" id="ARBA00046271"/>
    </source>
</evidence>